<reference evidence="10 11" key="1">
    <citation type="submission" date="2024-09" db="EMBL/GenBank/DDBJ databases">
        <authorList>
            <person name="Sun Q."/>
            <person name="Mori K."/>
        </authorList>
    </citation>
    <scope>NUCLEOTIDE SEQUENCE [LARGE SCALE GENOMIC DNA]</scope>
    <source>
        <strain evidence="10 11">JCM 15389</strain>
    </source>
</reference>
<keyword evidence="8" id="KW-0812">Transmembrane</keyword>
<feature type="active site" description="Nucleophile" evidence="6">
    <location>
        <position position="540"/>
    </location>
</feature>
<sequence>MTEVLSRPSVTDPGGPGGRHLHRGRSAGGTAWYRQGRWLLLGAGVLVVAGVVVLLAVVLWPRASLRRGTTGLATLELRGSGTSFARASATVEGRTVPLVDRRGQLVPTAALPAGRPVTVVAVARVPGWLSWLAGSTRTSRITLTTPAPRVASQVVLVQPGAHPTVSFQESVGVVRWSGDGTGGTVRLAAPSRSVTLDLALAAQGAASVQVEAQMPWETSTSPQTVTVFAGQGAMAFVTPAPGTPDLTPGQPIVLSFSEPLRTLFGNRQPVITVAKADTHPAGHWREEGPNTLAFVPAPGAIWPNQTLDVELPRSVEFAGTEQGSGRQVQLETVDGSVLRAQQLLASLGYLPLTWTPSPGQSTPTTLAAQDALATDPPSGSFGWRWANTPSGLQALWVQGSDSVMTRGAIMNFEHVEGLDPVGFANPLLWPTLAQAALEDKVNPDGYSWVDVTESLPEQLVLWHNGQVVLTSLANTGIPQTPTDTGTYPVYLRLQFQIMRGVNPDGTPYADPVHWISYFNGGDAVHGFVRASYGFPQSLGCVELPVPTAKVVWPYLHIGSLVTVQSQPLSV</sequence>
<comment type="pathway">
    <text evidence="1 6">Cell wall biogenesis; peptidoglycan biosynthesis.</text>
</comment>
<keyword evidence="8" id="KW-0472">Membrane</keyword>
<evidence type="ECO:0000313" key="10">
    <source>
        <dbReference type="EMBL" id="MFC0082202.1"/>
    </source>
</evidence>
<evidence type="ECO:0000256" key="5">
    <source>
        <dbReference type="ARBA" id="ARBA00023316"/>
    </source>
</evidence>
<name>A0ABV6C5H6_9ACTN</name>
<dbReference type="EC" id="2.-.-.-" evidence="10"/>
<evidence type="ECO:0000256" key="8">
    <source>
        <dbReference type="SAM" id="Phobius"/>
    </source>
</evidence>
<evidence type="ECO:0000256" key="2">
    <source>
        <dbReference type="ARBA" id="ARBA00022679"/>
    </source>
</evidence>
<evidence type="ECO:0000256" key="3">
    <source>
        <dbReference type="ARBA" id="ARBA00022960"/>
    </source>
</evidence>
<gene>
    <name evidence="10" type="ORF">ACFFRE_08585</name>
</gene>
<dbReference type="GO" id="GO:0016740">
    <property type="term" value="F:transferase activity"/>
    <property type="evidence" value="ECO:0007669"/>
    <property type="project" value="UniProtKB-KW"/>
</dbReference>
<comment type="caution">
    <text evidence="10">The sequence shown here is derived from an EMBL/GenBank/DDBJ whole genome shotgun (WGS) entry which is preliminary data.</text>
</comment>
<dbReference type="EMBL" id="JBHLYQ010000079">
    <property type="protein sequence ID" value="MFC0082202.1"/>
    <property type="molecule type" value="Genomic_DNA"/>
</dbReference>
<dbReference type="PANTHER" id="PTHR30582:SF2">
    <property type="entry name" value="L,D-TRANSPEPTIDASE YCIB-RELATED"/>
    <property type="match status" value="1"/>
</dbReference>
<dbReference type="InterPro" id="IPR038063">
    <property type="entry name" value="Transpep_catalytic_dom"/>
</dbReference>
<dbReference type="PROSITE" id="PS52029">
    <property type="entry name" value="LD_TPASE"/>
    <property type="match status" value="1"/>
</dbReference>
<evidence type="ECO:0000256" key="4">
    <source>
        <dbReference type="ARBA" id="ARBA00022984"/>
    </source>
</evidence>
<evidence type="ECO:0000256" key="7">
    <source>
        <dbReference type="SAM" id="MobiDB-lite"/>
    </source>
</evidence>
<dbReference type="PANTHER" id="PTHR30582">
    <property type="entry name" value="L,D-TRANSPEPTIDASE"/>
    <property type="match status" value="1"/>
</dbReference>
<feature type="transmembrane region" description="Helical" evidence="8">
    <location>
        <begin position="38"/>
        <end position="60"/>
    </location>
</feature>
<dbReference type="Gene3D" id="2.40.440.10">
    <property type="entry name" value="L,D-transpeptidase catalytic domain-like"/>
    <property type="match status" value="1"/>
</dbReference>
<feature type="active site" description="Proton donor/acceptor" evidence="6">
    <location>
        <position position="525"/>
    </location>
</feature>
<evidence type="ECO:0000256" key="6">
    <source>
        <dbReference type="PROSITE-ProRule" id="PRU01373"/>
    </source>
</evidence>
<keyword evidence="2 10" id="KW-0808">Transferase</keyword>
<keyword evidence="4 6" id="KW-0573">Peptidoglycan synthesis</keyword>
<keyword evidence="5 6" id="KW-0961">Cell wall biogenesis/degradation</keyword>
<dbReference type="Proteomes" id="UP001589788">
    <property type="component" value="Unassembled WGS sequence"/>
</dbReference>
<dbReference type="SUPFAM" id="SSF141523">
    <property type="entry name" value="L,D-transpeptidase catalytic domain-like"/>
    <property type="match status" value="1"/>
</dbReference>
<protein>
    <submittedName>
        <fullName evidence="10">L,D-transpeptidase</fullName>
        <ecNumber evidence="10">2.-.-.-</ecNumber>
    </submittedName>
</protein>
<organism evidence="10 11">
    <name type="scientific">Aciditerrimonas ferrireducens</name>
    <dbReference type="NCBI Taxonomy" id="667306"/>
    <lineage>
        <taxon>Bacteria</taxon>
        <taxon>Bacillati</taxon>
        <taxon>Actinomycetota</taxon>
        <taxon>Acidimicrobiia</taxon>
        <taxon>Acidimicrobiales</taxon>
        <taxon>Acidimicrobiaceae</taxon>
        <taxon>Aciditerrimonas</taxon>
    </lineage>
</organism>
<evidence type="ECO:0000313" key="11">
    <source>
        <dbReference type="Proteomes" id="UP001589788"/>
    </source>
</evidence>
<dbReference type="CDD" id="cd16913">
    <property type="entry name" value="YkuD_like"/>
    <property type="match status" value="1"/>
</dbReference>
<accession>A0ABV6C5H6</accession>
<feature type="region of interest" description="Disordered" evidence="7">
    <location>
        <begin position="1"/>
        <end position="26"/>
    </location>
</feature>
<keyword evidence="3 6" id="KW-0133">Cell shape</keyword>
<proteinExistence type="predicted"/>
<dbReference type="RefSeq" id="WP_377789694.1">
    <property type="nucleotide sequence ID" value="NZ_JBHLYQ010000079.1"/>
</dbReference>
<keyword evidence="11" id="KW-1185">Reference proteome</keyword>
<dbReference type="InterPro" id="IPR050979">
    <property type="entry name" value="LD-transpeptidase"/>
</dbReference>
<keyword evidence="8" id="KW-1133">Transmembrane helix</keyword>
<dbReference type="InterPro" id="IPR005490">
    <property type="entry name" value="LD_TPept_cat_dom"/>
</dbReference>
<evidence type="ECO:0000256" key="1">
    <source>
        <dbReference type="ARBA" id="ARBA00004752"/>
    </source>
</evidence>
<dbReference type="Pfam" id="PF03734">
    <property type="entry name" value="YkuD"/>
    <property type="match status" value="1"/>
</dbReference>
<evidence type="ECO:0000259" key="9">
    <source>
        <dbReference type="PROSITE" id="PS52029"/>
    </source>
</evidence>
<feature type="domain" description="L,D-TPase catalytic" evidence="9">
    <location>
        <begin position="448"/>
        <end position="564"/>
    </location>
</feature>